<protein>
    <submittedName>
        <fullName evidence="1">Uncharacterized protein</fullName>
    </submittedName>
</protein>
<gene>
    <name evidence="1" type="ORF">OUZ56_013717</name>
</gene>
<comment type="caution">
    <text evidence="1">The sequence shown here is derived from an EMBL/GenBank/DDBJ whole genome shotgun (WGS) entry which is preliminary data.</text>
</comment>
<sequence length="93" mass="10633">MTISTRSDLFNIHAQPLRSCVPFRIGSKQLQMHSSCVVHFLRVPVENSGSRTASVSSLPNIHRRCKCNTTRRKITAQIMVHLKHSYLQPFTPF</sequence>
<keyword evidence="2" id="KW-1185">Reference proteome</keyword>
<dbReference type="EMBL" id="JAOYFB010000002">
    <property type="protein sequence ID" value="KAK4008583.1"/>
    <property type="molecule type" value="Genomic_DNA"/>
</dbReference>
<name>A0ABQ9Z6Q6_9CRUS</name>
<reference evidence="1 2" key="1">
    <citation type="journal article" date="2023" name="Nucleic Acids Res.">
        <title>The hologenome of Daphnia magna reveals possible DNA methylation and microbiome-mediated evolution of the host genome.</title>
        <authorList>
            <person name="Chaturvedi A."/>
            <person name="Li X."/>
            <person name="Dhandapani V."/>
            <person name="Marshall H."/>
            <person name="Kissane S."/>
            <person name="Cuenca-Cambronero M."/>
            <person name="Asole G."/>
            <person name="Calvet F."/>
            <person name="Ruiz-Romero M."/>
            <person name="Marangio P."/>
            <person name="Guigo R."/>
            <person name="Rago D."/>
            <person name="Mirbahai L."/>
            <person name="Eastwood N."/>
            <person name="Colbourne J.K."/>
            <person name="Zhou J."/>
            <person name="Mallon E."/>
            <person name="Orsini L."/>
        </authorList>
    </citation>
    <scope>NUCLEOTIDE SEQUENCE [LARGE SCALE GENOMIC DNA]</scope>
    <source>
        <strain evidence="1">LRV0_1</strain>
    </source>
</reference>
<dbReference type="Proteomes" id="UP001234178">
    <property type="component" value="Unassembled WGS sequence"/>
</dbReference>
<accession>A0ABQ9Z6Q6</accession>
<evidence type="ECO:0000313" key="2">
    <source>
        <dbReference type="Proteomes" id="UP001234178"/>
    </source>
</evidence>
<organism evidence="1 2">
    <name type="scientific">Daphnia magna</name>
    <dbReference type="NCBI Taxonomy" id="35525"/>
    <lineage>
        <taxon>Eukaryota</taxon>
        <taxon>Metazoa</taxon>
        <taxon>Ecdysozoa</taxon>
        <taxon>Arthropoda</taxon>
        <taxon>Crustacea</taxon>
        <taxon>Branchiopoda</taxon>
        <taxon>Diplostraca</taxon>
        <taxon>Cladocera</taxon>
        <taxon>Anomopoda</taxon>
        <taxon>Daphniidae</taxon>
        <taxon>Daphnia</taxon>
    </lineage>
</organism>
<evidence type="ECO:0000313" key="1">
    <source>
        <dbReference type="EMBL" id="KAK4008583.1"/>
    </source>
</evidence>
<proteinExistence type="predicted"/>